<evidence type="ECO:0000256" key="5">
    <source>
        <dbReference type="PIRSR" id="PIRSR001221-1"/>
    </source>
</evidence>
<feature type="binding site" evidence="6">
    <location>
        <position position="185"/>
    </location>
    <ligand>
        <name>substrate</name>
    </ligand>
</feature>
<evidence type="ECO:0000256" key="4">
    <source>
        <dbReference type="ARBA" id="ARBA00022801"/>
    </source>
</evidence>
<feature type="domain" description="Amidase" evidence="7">
    <location>
        <begin position="78"/>
        <end position="545"/>
    </location>
</feature>
<evidence type="ECO:0000256" key="2">
    <source>
        <dbReference type="ARBA" id="ARBA00009199"/>
    </source>
</evidence>
<evidence type="ECO:0000259" key="7">
    <source>
        <dbReference type="Pfam" id="PF01425"/>
    </source>
</evidence>
<evidence type="ECO:0000256" key="1">
    <source>
        <dbReference type="ARBA" id="ARBA00001311"/>
    </source>
</evidence>
<gene>
    <name evidence="8" type="ORF">FRX48_09499</name>
</gene>
<dbReference type="GO" id="GO:0004040">
    <property type="term" value="F:amidase activity"/>
    <property type="evidence" value="ECO:0007669"/>
    <property type="project" value="UniProtKB-EC"/>
</dbReference>
<organism evidence="8 9">
    <name type="scientific">Lasallia pustulata</name>
    <dbReference type="NCBI Taxonomy" id="136370"/>
    <lineage>
        <taxon>Eukaryota</taxon>
        <taxon>Fungi</taxon>
        <taxon>Dikarya</taxon>
        <taxon>Ascomycota</taxon>
        <taxon>Pezizomycotina</taxon>
        <taxon>Lecanoromycetes</taxon>
        <taxon>OSLEUM clade</taxon>
        <taxon>Umbilicariomycetidae</taxon>
        <taxon>Umbilicariales</taxon>
        <taxon>Umbilicariaceae</taxon>
        <taxon>Lasallia</taxon>
    </lineage>
</organism>
<dbReference type="SUPFAM" id="SSF75304">
    <property type="entry name" value="Amidase signature (AS) enzymes"/>
    <property type="match status" value="1"/>
</dbReference>
<reference evidence="8 9" key="1">
    <citation type="submission" date="2019-09" db="EMBL/GenBank/DDBJ databases">
        <title>The hologenome of the rock-dwelling lichen Lasallia pustulata.</title>
        <authorList>
            <person name="Greshake Tzovaras B."/>
            <person name="Segers F."/>
            <person name="Bicker A."/>
            <person name="Dal Grande F."/>
            <person name="Otte J."/>
            <person name="Hankeln T."/>
            <person name="Schmitt I."/>
            <person name="Ebersberger I."/>
        </authorList>
    </citation>
    <scope>NUCLEOTIDE SEQUENCE [LARGE SCALE GENOMIC DNA]</scope>
    <source>
        <strain evidence="8">A1-1</strain>
    </source>
</reference>
<dbReference type="InterPro" id="IPR036928">
    <property type="entry name" value="AS_sf"/>
</dbReference>
<evidence type="ECO:0000313" key="8">
    <source>
        <dbReference type="EMBL" id="KAA6406776.1"/>
    </source>
</evidence>
<dbReference type="PIRSF" id="PIRSF001221">
    <property type="entry name" value="Amidase_fungi"/>
    <property type="match status" value="1"/>
</dbReference>
<dbReference type="Proteomes" id="UP000324767">
    <property type="component" value="Unassembled WGS sequence"/>
</dbReference>
<feature type="active site" description="Acyl-ester intermediate" evidence="5">
    <location>
        <position position="235"/>
    </location>
</feature>
<evidence type="ECO:0000313" key="9">
    <source>
        <dbReference type="Proteomes" id="UP000324767"/>
    </source>
</evidence>
<protein>
    <recommendedName>
        <fullName evidence="3">amidase</fullName>
        <ecNumber evidence="3">3.5.1.4</ecNumber>
    </recommendedName>
</protein>
<dbReference type="Pfam" id="PF01425">
    <property type="entry name" value="Amidase"/>
    <property type="match status" value="1"/>
</dbReference>
<dbReference type="PANTHER" id="PTHR46072">
    <property type="entry name" value="AMIDASE-RELATED-RELATED"/>
    <property type="match status" value="1"/>
</dbReference>
<feature type="active site" description="Charge relay system" evidence="5">
    <location>
        <position position="134"/>
    </location>
</feature>
<dbReference type="PANTHER" id="PTHR46072:SF11">
    <property type="entry name" value="AMIDASE-RELATED"/>
    <property type="match status" value="1"/>
</dbReference>
<proteinExistence type="inferred from homology"/>
<evidence type="ECO:0000256" key="6">
    <source>
        <dbReference type="PIRSR" id="PIRSR001221-2"/>
    </source>
</evidence>
<feature type="binding site" evidence="6">
    <location>
        <begin position="232"/>
        <end position="235"/>
    </location>
    <ligand>
        <name>substrate</name>
    </ligand>
</feature>
<comment type="similarity">
    <text evidence="2">Belongs to the amidase family.</text>
</comment>
<dbReference type="AlphaFoldDB" id="A0A5M8PCQ9"/>
<comment type="catalytic activity">
    <reaction evidence="1">
        <text>a monocarboxylic acid amide + H2O = a monocarboxylate + NH4(+)</text>
        <dbReference type="Rhea" id="RHEA:12020"/>
        <dbReference type="ChEBI" id="CHEBI:15377"/>
        <dbReference type="ChEBI" id="CHEBI:28938"/>
        <dbReference type="ChEBI" id="CHEBI:35757"/>
        <dbReference type="ChEBI" id="CHEBI:83628"/>
        <dbReference type="EC" id="3.5.1.4"/>
    </reaction>
</comment>
<comment type="caution">
    <text evidence="8">The sequence shown here is derived from an EMBL/GenBank/DDBJ whole genome shotgun (WGS) entry which is preliminary data.</text>
</comment>
<dbReference type="EC" id="3.5.1.4" evidence="3"/>
<dbReference type="EMBL" id="VXIT01000023">
    <property type="protein sequence ID" value="KAA6406776.1"/>
    <property type="molecule type" value="Genomic_DNA"/>
</dbReference>
<sequence length="560" mass="61654">MASKDYKDIAADAQKRRNDVLPSSYLLSKDVLEGPLPRNVTAVPIDTGHYTREEIEIIHSQAEDILLKIKERIWTSLEVTTAFCKAATAAHQLTNCLTEILFPEALKRAEYLDQHLERTGTPIGPLHGLPISLKDCFITPPHPASIGMACFAEQPTTSERETLLVTVLRDLGAVFYCKTNVPVAMMMMESINNVWGETRNPYHTGLSAGGSSGGEAALIAMRGSPLGVGTDIGGSIRIPSAWTNLYGLKASSWRFPTWAIQTGIPGNDFVPAVNGPMARELDTVRLYCEAVLSDTVRVWEKDPKCLPIPWRKGVLQPKGRKLRVGVVGRDDGCVTCHPPVERALNITRRALDEAGHEVIDWLPTDHGEIARALVKSFHDLGGSSIIPLLRKTGEPIFEQMKAYEEVFDAGESSLDSAKLRQMNMERNQFQKAYLDRWQATAVDGKGPLDAIIMASTPWAASKLGATQKSGYVGYTGVWNLLDFSVCTFPVTFADRSLDRARTPGSWKPLNDLDKLVQADYDADFHHGAPVALQLVGRRLEEEKVLEMVEVVADLLGKRNG</sequence>
<name>A0A5M8PCQ9_9LECA</name>
<accession>A0A5M8PCQ9</accession>
<dbReference type="InterPro" id="IPR023631">
    <property type="entry name" value="Amidase_dom"/>
</dbReference>
<feature type="binding site" evidence="6">
    <location>
        <position position="211"/>
    </location>
    <ligand>
        <name>substrate</name>
    </ligand>
</feature>
<dbReference type="InterPro" id="IPR020556">
    <property type="entry name" value="Amidase_CS"/>
</dbReference>
<feature type="active site" description="Charge relay system" evidence="5">
    <location>
        <position position="211"/>
    </location>
</feature>
<dbReference type="Gene3D" id="3.90.1300.10">
    <property type="entry name" value="Amidase signature (AS) domain"/>
    <property type="match status" value="1"/>
</dbReference>
<dbReference type="OrthoDB" id="6428749at2759"/>
<dbReference type="PROSITE" id="PS00571">
    <property type="entry name" value="AMIDASES"/>
    <property type="match status" value="1"/>
</dbReference>
<keyword evidence="4" id="KW-0378">Hydrolase</keyword>
<evidence type="ECO:0000256" key="3">
    <source>
        <dbReference type="ARBA" id="ARBA00012922"/>
    </source>
</evidence>